<dbReference type="Pfam" id="PF01243">
    <property type="entry name" value="PNPOx_N"/>
    <property type="match status" value="1"/>
</dbReference>
<reference evidence="2 3" key="1">
    <citation type="submission" date="2018-03" db="EMBL/GenBank/DDBJ databases">
        <title>Genomic Encyclopedia of Archaeal and Bacterial Type Strains, Phase II (KMG-II): from individual species to whole genera.</title>
        <authorList>
            <person name="Goeker M."/>
        </authorList>
    </citation>
    <scope>NUCLEOTIDE SEQUENCE [LARGE SCALE GENOMIC DNA]</scope>
    <source>
        <strain evidence="2 3">DSM 100346</strain>
    </source>
</reference>
<dbReference type="EMBL" id="QGDT01000013">
    <property type="protein sequence ID" value="PWJ55552.1"/>
    <property type="molecule type" value="Genomic_DNA"/>
</dbReference>
<dbReference type="Proteomes" id="UP000245880">
    <property type="component" value="Unassembled WGS sequence"/>
</dbReference>
<feature type="domain" description="Pyridoxamine 5'-phosphate oxidase N-terminal" evidence="1">
    <location>
        <begin position="8"/>
        <end position="130"/>
    </location>
</feature>
<dbReference type="PANTHER" id="PTHR39336:SF1">
    <property type="entry name" value="PYRIDOXAMINE PHOSPHATE OXIDASE FAMILY PROTEIN (AFU_ORTHOLOGUE AFUA_6G11440)"/>
    <property type="match status" value="1"/>
</dbReference>
<gene>
    <name evidence="2" type="ORF">CLV98_11328</name>
</gene>
<dbReference type="InterPro" id="IPR011576">
    <property type="entry name" value="Pyridox_Oxase_N"/>
</dbReference>
<evidence type="ECO:0000313" key="3">
    <source>
        <dbReference type="Proteomes" id="UP000245880"/>
    </source>
</evidence>
<accession>A0A316AD67</accession>
<protein>
    <submittedName>
        <fullName evidence="2">Pyridoxamine 5'-phosphate oxidase</fullName>
    </submittedName>
</protein>
<sequence>MGKITAQITDAHKQFIASQKLFFVGTAAAKGTVNVSPKGMDSLRVLSPNRVIWLNVTGSGNETAAHLLENDRMTLMFCAFEGKPLILRLYGTAKAYHPRDAQWEEFIHLFPALPGSRQLFDLEIDTVQSSCGMAVPLMDYQGDRHELNEWATKQGEEGIAEYWSRKNRKSIDGFETSIFDTKLT</sequence>
<dbReference type="SUPFAM" id="SSF50475">
    <property type="entry name" value="FMN-binding split barrel"/>
    <property type="match status" value="1"/>
</dbReference>
<organism evidence="2 3">
    <name type="scientific">Dyadobacter jejuensis</name>
    <dbReference type="NCBI Taxonomy" id="1082580"/>
    <lineage>
        <taxon>Bacteria</taxon>
        <taxon>Pseudomonadati</taxon>
        <taxon>Bacteroidota</taxon>
        <taxon>Cytophagia</taxon>
        <taxon>Cytophagales</taxon>
        <taxon>Spirosomataceae</taxon>
        <taxon>Dyadobacter</taxon>
    </lineage>
</organism>
<dbReference type="InterPro" id="IPR012349">
    <property type="entry name" value="Split_barrel_FMN-bd"/>
</dbReference>
<comment type="caution">
    <text evidence="2">The sequence shown here is derived from an EMBL/GenBank/DDBJ whole genome shotgun (WGS) entry which is preliminary data.</text>
</comment>
<dbReference type="RefSeq" id="WP_109676989.1">
    <property type="nucleotide sequence ID" value="NZ_QGDT01000013.1"/>
</dbReference>
<name>A0A316AD67_9BACT</name>
<dbReference type="PANTHER" id="PTHR39336">
    <property type="entry name" value="PYRIDOXAMINE PHOSPHATE OXIDASE FAMILY PROTEIN (AFU_ORTHOLOGUE AFUA_6G11440)"/>
    <property type="match status" value="1"/>
</dbReference>
<proteinExistence type="predicted"/>
<evidence type="ECO:0000259" key="1">
    <source>
        <dbReference type="Pfam" id="PF01243"/>
    </source>
</evidence>
<keyword evidence="3" id="KW-1185">Reference proteome</keyword>
<dbReference type="OrthoDB" id="115989at2"/>
<dbReference type="AlphaFoldDB" id="A0A316AD67"/>
<dbReference type="Gene3D" id="2.30.110.10">
    <property type="entry name" value="Electron Transport, Fmn-binding Protein, Chain A"/>
    <property type="match status" value="1"/>
</dbReference>
<evidence type="ECO:0000313" key="2">
    <source>
        <dbReference type="EMBL" id="PWJ55552.1"/>
    </source>
</evidence>